<gene>
    <name evidence="14" type="primary">LOC104992981</name>
</gene>
<feature type="transmembrane region" description="Helical" evidence="11">
    <location>
        <begin position="194"/>
        <end position="216"/>
    </location>
</feature>
<evidence type="ECO:0000256" key="2">
    <source>
        <dbReference type="ARBA" id="ARBA00022475"/>
    </source>
</evidence>
<dbReference type="PRINTS" id="PR00237">
    <property type="entry name" value="GPCRRHODOPSN"/>
</dbReference>
<accession>A0A6P3HNV0</accession>
<evidence type="ECO:0000256" key="8">
    <source>
        <dbReference type="ARBA" id="ARBA00023136"/>
    </source>
</evidence>
<dbReference type="RefSeq" id="XP_010844338.1">
    <property type="nucleotide sequence ID" value="XM_010846036.1"/>
</dbReference>
<dbReference type="PROSITE" id="PS00237">
    <property type="entry name" value="G_PROTEIN_RECEP_F1_1"/>
    <property type="match status" value="1"/>
</dbReference>
<dbReference type="Proteomes" id="UP000515208">
    <property type="component" value="Unplaced"/>
</dbReference>
<evidence type="ECO:0000256" key="9">
    <source>
        <dbReference type="ARBA" id="ARBA00023170"/>
    </source>
</evidence>
<dbReference type="Pfam" id="PF00001">
    <property type="entry name" value="7tm_1"/>
    <property type="match status" value="1"/>
</dbReference>
<feature type="transmembrane region" description="Helical" evidence="11">
    <location>
        <begin position="101"/>
        <end position="120"/>
    </location>
</feature>
<keyword evidence="3" id="KW-0716">Sensory transduction</keyword>
<name>A0A6P3HNV0_BISBB</name>
<evidence type="ECO:0000256" key="3">
    <source>
        <dbReference type="ARBA" id="ARBA00022606"/>
    </source>
</evidence>
<dbReference type="OrthoDB" id="9444602at2759"/>
<dbReference type="InterPro" id="IPR050939">
    <property type="entry name" value="Olfactory_GPCR1"/>
</dbReference>
<reference evidence="14" key="1">
    <citation type="submission" date="2025-08" db="UniProtKB">
        <authorList>
            <consortium name="RefSeq"/>
        </authorList>
    </citation>
    <scope>IDENTIFICATION</scope>
    <source>
        <tissue evidence="14">Blood</tissue>
    </source>
</reference>
<keyword evidence="5" id="KW-0552">Olfaction</keyword>
<feature type="domain" description="G-protein coupled receptors family 1 profile" evidence="12">
    <location>
        <begin position="41"/>
        <end position="267"/>
    </location>
</feature>
<evidence type="ECO:0000256" key="4">
    <source>
        <dbReference type="ARBA" id="ARBA00022692"/>
    </source>
</evidence>
<evidence type="ECO:0000256" key="6">
    <source>
        <dbReference type="ARBA" id="ARBA00022989"/>
    </source>
</evidence>
<dbReference type="SUPFAM" id="SSF81321">
    <property type="entry name" value="Family A G protein-coupled receptor-like"/>
    <property type="match status" value="1"/>
</dbReference>
<feature type="transmembrane region" description="Helical" evidence="11">
    <location>
        <begin position="228"/>
        <end position="248"/>
    </location>
</feature>
<dbReference type="GeneID" id="104992981"/>
<keyword evidence="6 11" id="KW-1133">Transmembrane helix</keyword>
<evidence type="ECO:0000256" key="5">
    <source>
        <dbReference type="ARBA" id="ARBA00022725"/>
    </source>
</evidence>
<keyword evidence="10" id="KW-0807">Transducer</keyword>
<sequence>MSNSTETSVTEFILLGFPELCHVRGLLFGSLLTIYMVTILENLVVMVTIRASRRLHTPMYFFLANLSVPETLYTSVTIPKLLAGLSASARTISFSGCLTQLFLFLSLGSSECFLLATMAYDRYVAICHPLHYPAIMDSRLLQLSCSDTATIEVLDFVAALAVLATSLLATVISYTHIVATVLRIPGAAGRQKAFSTCASHLMLVALFCTTTIFMYARPHAISSFDLNKLVSVVYSIVTPLLNPIIYCLRNHDIHEALAKLHWAPGPS</sequence>
<proteinExistence type="inferred from homology"/>
<organism evidence="13 14">
    <name type="scientific">Bison bison bison</name>
    <name type="common">North American plains bison</name>
    <dbReference type="NCBI Taxonomy" id="43346"/>
    <lineage>
        <taxon>Eukaryota</taxon>
        <taxon>Metazoa</taxon>
        <taxon>Chordata</taxon>
        <taxon>Craniata</taxon>
        <taxon>Vertebrata</taxon>
        <taxon>Euteleostomi</taxon>
        <taxon>Mammalia</taxon>
        <taxon>Eutheria</taxon>
        <taxon>Laurasiatheria</taxon>
        <taxon>Artiodactyla</taxon>
        <taxon>Ruminantia</taxon>
        <taxon>Pecora</taxon>
        <taxon>Bovidae</taxon>
        <taxon>Bovinae</taxon>
        <taxon>Bison</taxon>
    </lineage>
</organism>
<evidence type="ECO:0000313" key="13">
    <source>
        <dbReference type="Proteomes" id="UP000515208"/>
    </source>
</evidence>
<dbReference type="KEGG" id="bbis:104992981"/>
<protein>
    <submittedName>
        <fullName evidence="14">Olfactory receptor 226-like</fullName>
    </submittedName>
</protein>
<dbReference type="PROSITE" id="PS50262">
    <property type="entry name" value="G_PROTEIN_RECEP_F1_2"/>
    <property type="match status" value="1"/>
</dbReference>
<dbReference type="PANTHER" id="PTHR24242:SF359">
    <property type="entry name" value="ODORANT RECEPTOR-RELATED"/>
    <property type="match status" value="1"/>
</dbReference>
<evidence type="ECO:0000259" key="12">
    <source>
        <dbReference type="PROSITE" id="PS50262"/>
    </source>
</evidence>
<dbReference type="InterPro" id="IPR000276">
    <property type="entry name" value="GPCR_Rhodpsn"/>
</dbReference>
<keyword evidence="7 10" id="KW-0297">G-protein coupled receptor</keyword>
<keyword evidence="9 10" id="KW-0675">Receptor</keyword>
<evidence type="ECO:0000313" key="14">
    <source>
        <dbReference type="RefSeq" id="XP_010844338.1"/>
    </source>
</evidence>
<dbReference type="Gene3D" id="1.20.1070.10">
    <property type="entry name" value="Rhodopsin 7-helix transmembrane proteins"/>
    <property type="match status" value="2"/>
</dbReference>
<keyword evidence="8 11" id="KW-0472">Membrane</keyword>
<feature type="transmembrane region" description="Helical" evidence="11">
    <location>
        <begin position="156"/>
        <end position="182"/>
    </location>
</feature>
<evidence type="ECO:0000256" key="11">
    <source>
        <dbReference type="SAM" id="Phobius"/>
    </source>
</evidence>
<comment type="similarity">
    <text evidence="10">Belongs to the G-protein coupled receptor 1 family.</text>
</comment>
<dbReference type="InterPro" id="IPR017452">
    <property type="entry name" value="GPCR_Rhodpsn_7TM"/>
</dbReference>
<dbReference type="AlphaFoldDB" id="A0A6P3HNV0"/>
<dbReference type="GO" id="GO:0007608">
    <property type="term" value="P:sensory perception of smell"/>
    <property type="evidence" value="ECO:0007669"/>
    <property type="project" value="UniProtKB-KW"/>
</dbReference>
<dbReference type="FunFam" id="1.20.1070.10:FF:000410">
    <property type="entry name" value="Olfactory receptor 1348"/>
    <property type="match status" value="1"/>
</dbReference>
<keyword evidence="2" id="KW-1003">Cell membrane</keyword>
<dbReference type="PANTHER" id="PTHR24242">
    <property type="entry name" value="G-PROTEIN COUPLED RECEPTOR"/>
    <property type="match status" value="1"/>
</dbReference>
<comment type="subcellular location">
    <subcellularLocation>
        <location evidence="1">Cell membrane</location>
        <topology evidence="1">Multi-pass membrane protein</topology>
    </subcellularLocation>
</comment>
<dbReference type="GO" id="GO:0004930">
    <property type="term" value="F:G protein-coupled receptor activity"/>
    <property type="evidence" value="ECO:0007669"/>
    <property type="project" value="UniProtKB-KW"/>
</dbReference>
<keyword evidence="4 10" id="KW-0812">Transmembrane</keyword>
<dbReference type="GO" id="GO:0005886">
    <property type="term" value="C:plasma membrane"/>
    <property type="evidence" value="ECO:0007669"/>
    <property type="project" value="UniProtKB-SubCell"/>
</dbReference>
<keyword evidence="13" id="KW-1185">Reference proteome</keyword>
<evidence type="ECO:0000256" key="1">
    <source>
        <dbReference type="ARBA" id="ARBA00004651"/>
    </source>
</evidence>
<evidence type="ECO:0000256" key="7">
    <source>
        <dbReference type="ARBA" id="ARBA00023040"/>
    </source>
</evidence>
<evidence type="ECO:0000256" key="10">
    <source>
        <dbReference type="RuleBase" id="RU000688"/>
    </source>
</evidence>
<feature type="transmembrane region" description="Helical" evidence="11">
    <location>
        <begin position="26"/>
        <end position="49"/>
    </location>
</feature>